<evidence type="ECO:0000256" key="4">
    <source>
        <dbReference type="ARBA" id="ARBA00023136"/>
    </source>
</evidence>
<dbReference type="InterPro" id="IPR011990">
    <property type="entry name" value="TPR-like_helical_dom_sf"/>
</dbReference>
<accession>A0A0G0K647</accession>
<proteinExistence type="predicted"/>
<protein>
    <recommendedName>
        <fullName evidence="6">O-antigen ligase-related domain-containing protein</fullName>
    </recommendedName>
</protein>
<feature type="transmembrane region" description="Helical" evidence="5">
    <location>
        <begin position="359"/>
        <end position="378"/>
    </location>
</feature>
<evidence type="ECO:0000313" key="7">
    <source>
        <dbReference type="EMBL" id="KKQ75143.1"/>
    </source>
</evidence>
<feature type="domain" description="O-antigen ligase-related" evidence="6">
    <location>
        <begin position="225"/>
        <end position="362"/>
    </location>
</feature>
<feature type="transmembrane region" description="Helical" evidence="5">
    <location>
        <begin position="97"/>
        <end position="115"/>
    </location>
</feature>
<keyword evidence="4 5" id="KW-0472">Membrane</keyword>
<evidence type="ECO:0000256" key="1">
    <source>
        <dbReference type="ARBA" id="ARBA00004141"/>
    </source>
</evidence>
<evidence type="ECO:0000256" key="2">
    <source>
        <dbReference type="ARBA" id="ARBA00022692"/>
    </source>
</evidence>
<keyword evidence="3 5" id="KW-1133">Transmembrane helix</keyword>
<feature type="transmembrane region" description="Helical" evidence="5">
    <location>
        <begin position="211"/>
        <end position="233"/>
    </location>
</feature>
<dbReference type="PANTHER" id="PTHR37422:SF13">
    <property type="entry name" value="LIPOPOLYSACCHARIDE BIOSYNTHESIS PROTEIN PA4999-RELATED"/>
    <property type="match status" value="1"/>
</dbReference>
<dbReference type="Pfam" id="PF04932">
    <property type="entry name" value="Wzy_C"/>
    <property type="match status" value="1"/>
</dbReference>
<keyword evidence="2 5" id="KW-0812">Transmembrane</keyword>
<feature type="transmembrane region" description="Helical" evidence="5">
    <location>
        <begin position="398"/>
        <end position="418"/>
    </location>
</feature>
<feature type="transmembrane region" description="Helical" evidence="5">
    <location>
        <begin position="474"/>
        <end position="495"/>
    </location>
</feature>
<evidence type="ECO:0000313" key="8">
    <source>
        <dbReference type="Proteomes" id="UP000034738"/>
    </source>
</evidence>
<feature type="transmembrane region" description="Helical" evidence="5">
    <location>
        <begin position="32"/>
        <end position="52"/>
    </location>
</feature>
<evidence type="ECO:0000256" key="3">
    <source>
        <dbReference type="ARBA" id="ARBA00022989"/>
    </source>
</evidence>
<name>A0A0G0K647_9BACT</name>
<feature type="transmembrane region" description="Helical" evidence="5">
    <location>
        <begin position="127"/>
        <end position="144"/>
    </location>
</feature>
<feature type="transmembrane region" description="Helical" evidence="5">
    <location>
        <begin position="64"/>
        <end position="85"/>
    </location>
</feature>
<feature type="transmembrane region" description="Helical" evidence="5">
    <location>
        <begin position="239"/>
        <end position="259"/>
    </location>
</feature>
<dbReference type="Proteomes" id="UP000034738">
    <property type="component" value="Unassembled WGS sequence"/>
</dbReference>
<dbReference type="Gene3D" id="1.25.40.10">
    <property type="entry name" value="Tetratricopeptide repeat domain"/>
    <property type="match status" value="2"/>
</dbReference>
<sequence length="703" mass="79713">MNIKKTIAVLYNSLLFIVPLILWPYTSELFEFNKIVVTYIFTVLVLFFWILRCIFEKKIIFKRTVLDIPILIFIGSQTISTIISIDARTSVFGYYSRFNGGLLSIIGYSILYWGYVSNLQANDVLSSIKMILFSTFLSSVYGILERFGIDKDIWVQDVQNRVFSTFGQPNWLAAWLAAVIPVSISWGFTILRQTIIGYQQNSKLIDKSIKYSTLIKTFIPYIISSIFFITLLFTKSRSGILGFGIANLVYWGLVLIFLLKLIGKINDKTAIVDDAPQATSPALELGGSSSVEIRKIVWQGAIDVWKNYPLFGSGVETFAFSYYRFRPVSHNLVSEWDFLYNKAHNEYLNFMATTGSVGILTYTILIICSLYIFSTHIFKLLKDQNLKIDNTIFKNDDLLITIGLFSGFISILITNFFGFSVVPVNLLFFLFPAMAVAMVAGDRLQVTSNKPQATGKSDELNVRSYKILKQEQKVFSFFLLLVTCYLLFSISRYWYADILYNKADGLAKSGNLIDSVKTINSAIEISPKEAVYHDELASQLADIALVYKSQNNEESAKLFSQNAVRSVTKAETLSPNNLNILRNKARVAILLSEVNPIYILDAKNALLKGIEMAPTEAKLYHNLSLTYYRIGDVEKPTETLKITIDLKANYKDARYAYAIIMQEKGNIEEAKYQLEYILKNIDPNDTRAKVALEEIDGLQNSLD</sequence>
<feature type="transmembrane region" description="Helical" evidence="5">
    <location>
        <begin position="171"/>
        <end position="191"/>
    </location>
</feature>
<dbReference type="EMBL" id="LBUY01000009">
    <property type="protein sequence ID" value="KKQ75143.1"/>
    <property type="molecule type" value="Genomic_DNA"/>
</dbReference>
<comment type="caution">
    <text evidence="7">The sequence shown here is derived from an EMBL/GenBank/DDBJ whole genome shotgun (WGS) entry which is preliminary data.</text>
</comment>
<dbReference type="SUPFAM" id="SSF48452">
    <property type="entry name" value="TPR-like"/>
    <property type="match status" value="1"/>
</dbReference>
<gene>
    <name evidence="7" type="ORF">US95_C0009G0023</name>
</gene>
<evidence type="ECO:0000259" key="6">
    <source>
        <dbReference type="Pfam" id="PF04932"/>
    </source>
</evidence>
<organism evidence="7 8">
    <name type="scientific">Candidatus Woesebacteria bacterium GW2011_GWB1_38_5</name>
    <dbReference type="NCBI Taxonomy" id="1618568"/>
    <lineage>
        <taxon>Bacteria</taxon>
        <taxon>Candidatus Woeseibacteriota</taxon>
    </lineage>
</organism>
<feature type="transmembrane region" description="Helical" evidence="5">
    <location>
        <begin position="7"/>
        <end position="26"/>
    </location>
</feature>
<evidence type="ECO:0000256" key="5">
    <source>
        <dbReference type="SAM" id="Phobius"/>
    </source>
</evidence>
<dbReference type="AlphaFoldDB" id="A0A0G0K647"/>
<dbReference type="InterPro" id="IPR007016">
    <property type="entry name" value="O-antigen_ligase-rel_domated"/>
</dbReference>
<reference evidence="7 8" key="1">
    <citation type="journal article" date="2015" name="Nature">
        <title>rRNA introns, odd ribosomes, and small enigmatic genomes across a large radiation of phyla.</title>
        <authorList>
            <person name="Brown C.T."/>
            <person name="Hug L.A."/>
            <person name="Thomas B.C."/>
            <person name="Sharon I."/>
            <person name="Castelle C.J."/>
            <person name="Singh A."/>
            <person name="Wilkins M.J."/>
            <person name="Williams K.H."/>
            <person name="Banfield J.F."/>
        </authorList>
    </citation>
    <scope>NUCLEOTIDE SEQUENCE [LARGE SCALE GENOMIC DNA]</scope>
</reference>
<dbReference type="PANTHER" id="PTHR37422">
    <property type="entry name" value="TEICHURONIC ACID BIOSYNTHESIS PROTEIN TUAE"/>
    <property type="match status" value="1"/>
</dbReference>
<dbReference type="GO" id="GO:0016020">
    <property type="term" value="C:membrane"/>
    <property type="evidence" value="ECO:0007669"/>
    <property type="project" value="UniProtKB-SubCell"/>
</dbReference>
<comment type="subcellular location">
    <subcellularLocation>
        <location evidence="1">Membrane</location>
        <topology evidence="1">Multi-pass membrane protein</topology>
    </subcellularLocation>
</comment>
<dbReference type="InterPro" id="IPR051533">
    <property type="entry name" value="WaaL-like"/>
</dbReference>